<sequence length="203" mass="23274">MGFLSDLAGAALYGAVDSFLNSKNYKSSTDSELITELANSQNHNDIKEIISILNTRGYDKTTIKKILNYPNRNFLLHEIETHIERYSNNENSELRDFIIELLIGNNQDDLAKVVAVTVYLQRNNVKSRDLEEYADEVLDQVRNRDNMAYFVSNDEVIADFYTSVANDDESSAEQALNTLSNRGYSCFEIEDMLEGFYRKHIDN</sequence>
<comment type="caution">
    <text evidence="1">The sequence shown here is derived from an EMBL/GenBank/DDBJ whole genome shotgun (WGS) entry which is preliminary data.</text>
</comment>
<dbReference type="AlphaFoldDB" id="A0A930DJD2"/>
<dbReference type="Proteomes" id="UP000780345">
    <property type="component" value="Unassembled WGS sequence"/>
</dbReference>
<protein>
    <submittedName>
        <fullName evidence="1">Uncharacterized protein</fullName>
    </submittedName>
</protein>
<evidence type="ECO:0000313" key="1">
    <source>
        <dbReference type="EMBL" id="MBF1265313.1"/>
    </source>
</evidence>
<accession>A0A930DJD2</accession>
<proteinExistence type="predicted"/>
<reference evidence="1" key="1">
    <citation type="submission" date="2020-04" db="EMBL/GenBank/DDBJ databases">
        <title>Deep metagenomics examines the oral microbiome during advanced dental caries in children, revealing novel taxa and co-occurrences with host molecules.</title>
        <authorList>
            <person name="Baker J.L."/>
            <person name="Morton J.T."/>
            <person name="Dinis M."/>
            <person name="Alvarez R."/>
            <person name="Tran N.C."/>
            <person name="Knight R."/>
            <person name="Edlund A."/>
        </authorList>
    </citation>
    <scope>NUCLEOTIDE SEQUENCE</scope>
    <source>
        <strain evidence="1">JCVI_32_bin.62</strain>
    </source>
</reference>
<gene>
    <name evidence="1" type="ORF">HXM80_06465</name>
</gene>
<organism evidence="1 2">
    <name type="scientific">Neisseria sicca</name>
    <dbReference type="NCBI Taxonomy" id="490"/>
    <lineage>
        <taxon>Bacteria</taxon>
        <taxon>Pseudomonadati</taxon>
        <taxon>Pseudomonadota</taxon>
        <taxon>Betaproteobacteria</taxon>
        <taxon>Neisseriales</taxon>
        <taxon>Neisseriaceae</taxon>
        <taxon>Neisseria</taxon>
    </lineage>
</organism>
<evidence type="ECO:0000313" key="2">
    <source>
        <dbReference type="Proteomes" id="UP000780345"/>
    </source>
</evidence>
<dbReference type="EMBL" id="JABZQQ010000046">
    <property type="protein sequence ID" value="MBF1265313.1"/>
    <property type="molecule type" value="Genomic_DNA"/>
</dbReference>
<name>A0A930DJD2_NEISI</name>